<name>A0A4Y9YFJ5_9AGAM</name>
<evidence type="ECO:0000313" key="2">
    <source>
        <dbReference type="EMBL" id="TFY60337.1"/>
    </source>
</evidence>
<keyword evidence="3" id="KW-1185">Reference proteome</keyword>
<accession>A0A4Y9YFJ5</accession>
<gene>
    <name evidence="2" type="ORF">EVG20_g7454</name>
</gene>
<proteinExistence type="predicted"/>
<protein>
    <submittedName>
        <fullName evidence="2">Uncharacterized protein</fullName>
    </submittedName>
</protein>
<dbReference type="OrthoDB" id="3256662at2759"/>
<sequence>MKYSTTSKLDRRSLSASARSSSPTSSPSVDSSNELVKFACTTFQKPHDHLSAFVRVLRFVDLSSEDSDSDPDTEGDEENIQTIQTASVYRDILFQLCDILTHFYNVTELIFHHAMLKLDVFLHMSFMNSLSSVDIAHCEFDDPAADGTFLPIHHSNPCVPWRSLRLVANKGYETCLDALAGLAATPALESFTTTEWEVALAFLVHESQAMTGLKTLHIPCGDLRVVGQFLEATPTIISLTITRLPAGTPFSERHLRLPRTALPSLHTIKCAPVLLPELVPGRPVSSVDVSDFGQRPDMPGDGRLSVDGLFATLRRSSVPIRSLGIASAVLSKPGAETDFRNFAQLERMTMCMSGAQDLFVHMIKDMPSWLNTVREGHHPTVRTVDVRFCQPAEAVPVYDLDADRIAVAELFTAMFTGATTITTSPYIEWRKHASVRRDSVVWKPVVIARDTVRTHILSMVGTYKAVKDYEGCLSGLFEDKELTLPLKRVLGIEDDS</sequence>
<dbReference type="AlphaFoldDB" id="A0A4Y9YFJ5"/>
<dbReference type="EMBL" id="SEOQ01000568">
    <property type="protein sequence ID" value="TFY60337.1"/>
    <property type="molecule type" value="Genomic_DNA"/>
</dbReference>
<evidence type="ECO:0000256" key="1">
    <source>
        <dbReference type="SAM" id="MobiDB-lite"/>
    </source>
</evidence>
<organism evidence="2 3">
    <name type="scientific">Dentipellis fragilis</name>
    <dbReference type="NCBI Taxonomy" id="205917"/>
    <lineage>
        <taxon>Eukaryota</taxon>
        <taxon>Fungi</taxon>
        <taxon>Dikarya</taxon>
        <taxon>Basidiomycota</taxon>
        <taxon>Agaricomycotina</taxon>
        <taxon>Agaricomycetes</taxon>
        <taxon>Russulales</taxon>
        <taxon>Hericiaceae</taxon>
        <taxon>Dentipellis</taxon>
    </lineage>
</organism>
<feature type="region of interest" description="Disordered" evidence="1">
    <location>
        <begin position="1"/>
        <end position="31"/>
    </location>
</feature>
<evidence type="ECO:0000313" key="3">
    <source>
        <dbReference type="Proteomes" id="UP000298327"/>
    </source>
</evidence>
<reference evidence="2 3" key="1">
    <citation type="submission" date="2019-02" db="EMBL/GenBank/DDBJ databases">
        <title>Genome sequencing of the rare red list fungi Dentipellis fragilis.</title>
        <authorList>
            <person name="Buettner E."/>
            <person name="Kellner H."/>
        </authorList>
    </citation>
    <scope>NUCLEOTIDE SEQUENCE [LARGE SCALE GENOMIC DNA]</scope>
    <source>
        <strain evidence="2 3">DSM 105465</strain>
    </source>
</reference>
<comment type="caution">
    <text evidence="2">The sequence shown here is derived from an EMBL/GenBank/DDBJ whole genome shotgun (WGS) entry which is preliminary data.</text>
</comment>
<feature type="compositionally biased region" description="Low complexity" evidence="1">
    <location>
        <begin position="14"/>
        <end position="31"/>
    </location>
</feature>
<dbReference type="Proteomes" id="UP000298327">
    <property type="component" value="Unassembled WGS sequence"/>
</dbReference>